<evidence type="ECO:0000256" key="1">
    <source>
        <dbReference type="SAM" id="Phobius"/>
    </source>
</evidence>
<protein>
    <submittedName>
        <fullName evidence="2">Uncharacterized protein</fullName>
    </submittedName>
</protein>
<keyword evidence="1" id="KW-1133">Transmembrane helix</keyword>
<accession>L2GW67</accession>
<keyword evidence="1" id="KW-0472">Membrane</keyword>
<dbReference type="AlphaFoldDB" id="L2GW67"/>
<evidence type="ECO:0000313" key="3">
    <source>
        <dbReference type="Proteomes" id="UP000011081"/>
    </source>
</evidence>
<dbReference type="VEuPathDB" id="MicrosporidiaDB:VCUG_00616"/>
<evidence type="ECO:0000313" key="2">
    <source>
        <dbReference type="EMBL" id="ELA47896.1"/>
    </source>
</evidence>
<proteinExistence type="predicted"/>
<keyword evidence="1" id="KW-0812">Transmembrane</keyword>
<dbReference type="EMBL" id="GL877410">
    <property type="protein sequence ID" value="ELA47896.1"/>
    <property type="molecule type" value="Genomic_DNA"/>
</dbReference>
<gene>
    <name evidence="2" type="ORF">VCUG_00616</name>
</gene>
<keyword evidence="3" id="KW-1185">Reference proteome</keyword>
<dbReference type="Proteomes" id="UP000011081">
    <property type="component" value="Unassembled WGS sequence"/>
</dbReference>
<reference evidence="3" key="1">
    <citation type="submission" date="2011-03" db="EMBL/GenBank/DDBJ databases">
        <title>The genome sequence of Vavraia culicis strain floridensis.</title>
        <authorList>
            <consortium name="The Broad Institute Genome Sequencing Platform"/>
            <person name="Cuomo C."/>
            <person name="Becnel J."/>
            <person name="Sanscrainte N."/>
            <person name="Young S.K."/>
            <person name="Zeng Q."/>
            <person name="Gargeya S."/>
            <person name="Fitzgerald M."/>
            <person name="Haas B."/>
            <person name="Abouelleil A."/>
            <person name="Alvarado L."/>
            <person name="Arachchi H.M."/>
            <person name="Berlin A."/>
            <person name="Chapman S.B."/>
            <person name="Gearin G."/>
            <person name="Goldberg J."/>
            <person name="Griggs A."/>
            <person name="Gujja S."/>
            <person name="Hansen M."/>
            <person name="Heiman D."/>
            <person name="Howarth C."/>
            <person name="Larimer J."/>
            <person name="Lui A."/>
            <person name="MacDonald P.J.P."/>
            <person name="McCowen C."/>
            <person name="Montmayeur A."/>
            <person name="Murphy C."/>
            <person name="Neiman D."/>
            <person name="Pearson M."/>
            <person name="Priest M."/>
            <person name="Roberts A."/>
            <person name="Saif S."/>
            <person name="Shea T."/>
            <person name="Sisk P."/>
            <person name="Stolte C."/>
            <person name="Sykes S."/>
            <person name="Wortman J."/>
            <person name="Nusbaum C."/>
            <person name="Birren B."/>
        </authorList>
    </citation>
    <scope>NUCLEOTIDE SEQUENCE [LARGE SCALE GENOMIC DNA]</scope>
    <source>
        <strain evidence="3">floridensis</strain>
    </source>
</reference>
<dbReference type="GeneID" id="19878501"/>
<name>L2GW67_VAVCU</name>
<feature type="transmembrane region" description="Helical" evidence="1">
    <location>
        <begin position="52"/>
        <end position="77"/>
    </location>
</feature>
<dbReference type="InParanoid" id="L2GW67"/>
<dbReference type="HOGENOM" id="CLU_2211957_0_0_1"/>
<sequence>MDYPSCLLAEGIDSNERNVQVQAACTKMVEELCCISRKNTDNSLVDSMSCTAVHVGASLLGILCALVIIAALVYFLMKLRNKRRESSAAANPSERRIFRLRNLIGEK</sequence>
<dbReference type="RefSeq" id="XP_008073637.1">
    <property type="nucleotide sequence ID" value="XM_008075446.1"/>
</dbReference>
<organism evidence="2 3">
    <name type="scientific">Vavraia culicis (isolate floridensis)</name>
    <name type="common">Microsporidian parasite</name>
    <dbReference type="NCBI Taxonomy" id="948595"/>
    <lineage>
        <taxon>Eukaryota</taxon>
        <taxon>Fungi</taxon>
        <taxon>Fungi incertae sedis</taxon>
        <taxon>Microsporidia</taxon>
        <taxon>Pleistophoridae</taxon>
        <taxon>Vavraia</taxon>
    </lineage>
</organism>